<keyword evidence="5" id="KW-1185">Reference proteome</keyword>
<dbReference type="Gene3D" id="3.10.129.10">
    <property type="entry name" value="Hotdog Thioesterase"/>
    <property type="match status" value="1"/>
</dbReference>
<feature type="domain" description="Fluoroacetyl-CoA-specific thioesterase-like" evidence="3">
    <location>
        <begin position="15"/>
        <end position="117"/>
    </location>
</feature>
<dbReference type="OrthoDB" id="6902891at2"/>
<feature type="binding site" evidence="2">
    <location>
        <position position="112"/>
    </location>
    <ligand>
        <name>substrate</name>
    </ligand>
</feature>
<feature type="binding site" evidence="2">
    <location>
        <position position="61"/>
    </location>
    <ligand>
        <name>CoA</name>
        <dbReference type="ChEBI" id="CHEBI:57287"/>
    </ligand>
</feature>
<dbReference type="SUPFAM" id="SSF54637">
    <property type="entry name" value="Thioesterase/thiol ester dehydrase-isomerase"/>
    <property type="match status" value="1"/>
</dbReference>
<evidence type="ECO:0000313" key="5">
    <source>
        <dbReference type="Proteomes" id="UP000320585"/>
    </source>
</evidence>
<evidence type="ECO:0000313" key="4">
    <source>
        <dbReference type="EMBL" id="BBK24188.1"/>
    </source>
</evidence>
<dbReference type="PIRSF" id="PIRSF014972">
    <property type="entry name" value="FlK"/>
    <property type="match status" value="1"/>
</dbReference>
<organism evidence="4 5">
    <name type="scientific">Dialister hominis</name>
    <dbReference type="NCBI Taxonomy" id="2582419"/>
    <lineage>
        <taxon>Bacteria</taxon>
        <taxon>Bacillati</taxon>
        <taxon>Bacillota</taxon>
        <taxon>Negativicutes</taxon>
        <taxon>Veillonellales</taxon>
        <taxon>Veillonellaceae</taxon>
        <taxon>Dialister</taxon>
    </lineage>
</organism>
<dbReference type="RefSeq" id="WP_143332143.1">
    <property type="nucleotide sequence ID" value="NZ_AP019697.1"/>
</dbReference>
<protein>
    <submittedName>
        <fullName evidence="4">Dihydrolipoamide acyltransferase</fullName>
    </submittedName>
</protein>
<dbReference type="InterPro" id="IPR054485">
    <property type="entry name" value="FlK-like_dom"/>
</dbReference>
<proteinExistence type="predicted"/>
<keyword evidence="4" id="KW-0808">Transferase</keyword>
<keyword evidence="4" id="KW-0012">Acyltransferase</keyword>
<evidence type="ECO:0000256" key="1">
    <source>
        <dbReference type="PIRSR" id="PIRSR014972-1"/>
    </source>
</evidence>
<dbReference type="GeneID" id="92715341"/>
<gene>
    <name evidence="4" type="ORF">Dia5BBH33_01230</name>
</gene>
<sequence length="131" mass="13601">MEIKEGMTGKAVLTVDTPHTARVMKSGSLDVLATPILSALMEEASCAAIAEALDEGMTTVGGSISLVHKAPTLPGDTVTATAVVTGVKGKKITFTIRAEDSAGEVGTADHTRFIVEADPFMDNAGKRKNKE</sequence>
<dbReference type="PANTHER" id="PTHR36934">
    <property type="entry name" value="BLR0278 PROTEIN"/>
    <property type="match status" value="1"/>
</dbReference>
<feature type="binding site" evidence="2">
    <location>
        <position position="61"/>
    </location>
    <ligand>
        <name>substrate</name>
    </ligand>
</feature>
<reference evidence="5" key="1">
    <citation type="submission" date="2019-05" db="EMBL/GenBank/DDBJ databases">
        <title>Complete genome sequencing of Dialister sp. strain 5BBH33.</title>
        <authorList>
            <person name="Sakamoto M."/>
            <person name="Murakami T."/>
            <person name="Mori H."/>
        </authorList>
    </citation>
    <scope>NUCLEOTIDE SEQUENCE [LARGE SCALE GENOMIC DNA]</scope>
    <source>
        <strain evidence="5">5BBH33</strain>
    </source>
</reference>
<dbReference type="PANTHER" id="PTHR36934:SF1">
    <property type="entry name" value="THIOESTERASE DOMAIN-CONTAINING PROTEIN"/>
    <property type="match status" value="1"/>
</dbReference>
<feature type="active site" evidence="1">
    <location>
        <position position="34"/>
    </location>
</feature>
<dbReference type="AlphaFoldDB" id="A0A8D4ZZD4"/>
<dbReference type="GO" id="GO:0016746">
    <property type="term" value="F:acyltransferase activity"/>
    <property type="evidence" value="ECO:0007669"/>
    <property type="project" value="UniProtKB-KW"/>
</dbReference>
<dbReference type="InterPro" id="IPR029069">
    <property type="entry name" value="HotDog_dom_sf"/>
</dbReference>
<dbReference type="KEGG" id="dho:Dia5BBH33_01230"/>
<evidence type="ECO:0000256" key="2">
    <source>
        <dbReference type="PIRSR" id="PIRSR014972-2"/>
    </source>
</evidence>
<dbReference type="CDD" id="cd03440">
    <property type="entry name" value="hot_dog"/>
    <property type="match status" value="1"/>
</dbReference>
<dbReference type="Pfam" id="PF22636">
    <property type="entry name" value="FlK"/>
    <property type="match status" value="1"/>
</dbReference>
<dbReference type="InterPro" id="IPR025540">
    <property type="entry name" value="FlK"/>
</dbReference>
<accession>A0A8D4ZZD4</accession>
<feature type="active site" evidence="1">
    <location>
        <position position="42"/>
    </location>
</feature>
<dbReference type="EMBL" id="AP019697">
    <property type="protein sequence ID" value="BBK24188.1"/>
    <property type="molecule type" value="Genomic_DNA"/>
</dbReference>
<dbReference type="Proteomes" id="UP000320585">
    <property type="component" value="Chromosome"/>
</dbReference>
<name>A0A8D4ZZD4_9FIRM</name>
<evidence type="ECO:0000259" key="3">
    <source>
        <dbReference type="Pfam" id="PF22636"/>
    </source>
</evidence>
<feature type="active site" evidence="1">
    <location>
        <position position="68"/>
    </location>
</feature>